<keyword evidence="4" id="KW-0274">FAD</keyword>
<evidence type="ECO:0000313" key="7">
    <source>
        <dbReference type="EMBL" id="OSS46846.1"/>
    </source>
</evidence>
<dbReference type="PRINTS" id="PR00370">
    <property type="entry name" value="FMOXYGENASE"/>
</dbReference>
<dbReference type="Gene3D" id="3.50.50.60">
    <property type="entry name" value="FAD/NAD(P)-binding domain"/>
    <property type="match status" value="2"/>
</dbReference>
<evidence type="ECO:0008006" key="9">
    <source>
        <dbReference type="Google" id="ProtNLM"/>
    </source>
</evidence>
<evidence type="ECO:0000256" key="3">
    <source>
        <dbReference type="ARBA" id="ARBA00022630"/>
    </source>
</evidence>
<comment type="cofactor">
    <cofactor evidence="1">
        <name>FAD</name>
        <dbReference type="ChEBI" id="CHEBI:57692"/>
    </cofactor>
</comment>
<dbReference type="AlphaFoldDB" id="A0A1Y2LSL0"/>
<evidence type="ECO:0000256" key="1">
    <source>
        <dbReference type="ARBA" id="ARBA00001974"/>
    </source>
</evidence>
<proteinExistence type="inferred from homology"/>
<protein>
    <recommendedName>
        <fullName evidence="9">FAD/NAD(P)-binding domain-containing protein</fullName>
    </recommendedName>
</protein>
<dbReference type="InterPro" id="IPR020946">
    <property type="entry name" value="Flavin_mOase-like"/>
</dbReference>
<comment type="similarity">
    <text evidence="2">Belongs to the FMO family.</text>
</comment>
<reference evidence="7 8" key="1">
    <citation type="journal article" date="2017" name="Genome Announc.">
        <title>Genome sequence of the saprophytic ascomycete Epicoccum nigrum ICMP 19927 strain isolated from New Zealand.</title>
        <authorList>
            <person name="Fokin M."/>
            <person name="Fleetwood D."/>
            <person name="Weir B.S."/>
            <person name="Villas-Boas S.G."/>
        </authorList>
    </citation>
    <scope>NUCLEOTIDE SEQUENCE [LARGE SCALE GENOMIC DNA]</scope>
    <source>
        <strain evidence="7 8">ICMP 19927</strain>
    </source>
</reference>
<evidence type="ECO:0000256" key="6">
    <source>
        <dbReference type="ARBA" id="ARBA00023002"/>
    </source>
</evidence>
<dbReference type="GO" id="GO:0004499">
    <property type="term" value="F:N,N-dimethylaniline monooxygenase activity"/>
    <property type="evidence" value="ECO:0007669"/>
    <property type="project" value="EnsemblFungi"/>
</dbReference>
<keyword evidence="8" id="KW-1185">Reference proteome</keyword>
<dbReference type="EMBL" id="KZ107850">
    <property type="protein sequence ID" value="OSS46846.1"/>
    <property type="molecule type" value="Genomic_DNA"/>
</dbReference>
<gene>
    <name evidence="7" type="ORF">B5807_08952</name>
</gene>
<evidence type="ECO:0000313" key="8">
    <source>
        <dbReference type="Proteomes" id="UP000193240"/>
    </source>
</evidence>
<evidence type="ECO:0000256" key="5">
    <source>
        <dbReference type="ARBA" id="ARBA00022857"/>
    </source>
</evidence>
<dbReference type="Pfam" id="PF00743">
    <property type="entry name" value="FMO-like"/>
    <property type="match status" value="2"/>
</dbReference>
<dbReference type="GO" id="GO:0071949">
    <property type="term" value="F:FAD binding"/>
    <property type="evidence" value="ECO:0007669"/>
    <property type="project" value="EnsemblFungi"/>
</dbReference>
<dbReference type="InterPro" id="IPR050346">
    <property type="entry name" value="FMO-like"/>
</dbReference>
<evidence type="ECO:0000256" key="4">
    <source>
        <dbReference type="ARBA" id="ARBA00022827"/>
    </source>
</evidence>
<dbReference type="GO" id="GO:0050661">
    <property type="term" value="F:NADP binding"/>
    <property type="evidence" value="ECO:0007669"/>
    <property type="project" value="InterPro"/>
</dbReference>
<dbReference type="SUPFAM" id="SSF51905">
    <property type="entry name" value="FAD/NAD(P)-binding domain"/>
    <property type="match status" value="1"/>
</dbReference>
<dbReference type="OMA" id="WFGQSHT"/>
<dbReference type="Proteomes" id="UP000193240">
    <property type="component" value="Unassembled WGS sequence"/>
</dbReference>
<evidence type="ECO:0000256" key="2">
    <source>
        <dbReference type="ARBA" id="ARBA00009183"/>
    </source>
</evidence>
<dbReference type="InterPro" id="IPR000960">
    <property type="entry name" value="Flavin_mOase"/>
</dbReference>
<dbReference type="InParanoid" id="A0A1Y2LSL0"/>
<dbReference type="InterPro" id="IPR036188">
    <property type="entry name" value="FAD/NAD-bd_sf"/>
</dbReference>
<sequence>MGDFGAFPPDMLSLRVKSVAVIGAGPSGLAAARYLRAEKVFSKIVLFEQRPRDGGIWNYTSDDRHEDLFSIPQTKASGENQEPIWKESEQCEHATTNTDVCKNTSKQPVFVSPMYERLETNIPRDLMGFKGLHWPKDSQLFPKHQTVLKYIEEYGKDVQDTIRYSTQVTNVTPISNDPSSAWSVTSRVLQTSEATTETYDAVVVANGHFITPYVPEIPRIAEWSISNPGLISHSKYYRRPEEFTGKRVVVVGNSASGADISNQIAGHCTLPLLWSSKSTNLFVSATPTDPRRRELPPIKQFLPETRGVEFEDGTIENDIDSIVFATGYFYSLPFLEEVRPNLITDGSHVNHTYKHLFFAPKPTLSFLALPQRVIPFPTAEAQAAVLARVYSGRLSLPPLAEMQSWEEAQKAEAGDGRGFHLLPFPKDGQNINELSKWALSAPRRGDLENEGQGMLPPVWGEWEFWCRENFPAIRQAFGKLGEQRFTTRTLEEVGFSYDDYKTKRTERDQRLW</sequence>
<keyword evidence="6" id="KW-0560">Oxidoreductase</keyword>
<dbReference type="InterPro" id="IPR036291">
    <property type="entry name" value="NAD(P)-bd_dom_sf"/>
</dbReference>
<keyword evidence="5" id="KW-0521">NADP</keyword>
<dbReference type="PANTHER" id="PTHR23023">
    <property type="entry name" value="DIMETHYLANILINE MONOOXYGENASE"/>
    <property type="match status" value="1"/>
</dbReference>
<dbReference type="SUPFAM" id="SSF51735">
    <property type="entry name" value="NAD(P)-binding Rossmann-fold domains"/>
    <property type="match status" value="1"/>
</dbReference>
<keyword evidence="3" id="KW-0285">Flavoprotein</keyword>
<organism evidence="7 8">
    <name type="scientific">Epicoccum nigrum</name>
    <name type="common">Soil fungus</name>
    <name type="synonym">Epicoccum purpurascens</name>
    <dbReference type="NCBI Taxonomy" id="105696"/>
    <lineage>
        <taxon>Eukaryota</taxon>
        <taxon>Fungi</taxon>
        <taxon>Dikarya</taxon>
        <taxon>Ascomycota</taxon>
        <taxon>Pezizomycotina</taxon>
        <taxon>Dothideomycetes</taxon>
        <taxon>Pleosporomycetidae</taxon>
        <taxon>Pleosporales</taxon>
        <taxon>Pleosporineae</taxon>
        <taxon>Didymellaceae</taxon>
        <taxon>Epicoccum</taxon>
    </lineage>
</organism>
<dbReference type="FunCoup" id="A0A1Y2LSL0">
    <property type="interactions" value="604"/>
</dbReference>
<dbReference type="Pfam" id="PF13450">
    <property type="entry name" value="NAD_binding_8"/>
    <property type="match status" value="1"/>
</dbReference>
<dbReference type="FunFam" id="3.50.50.60:FF:000023">
    <property type="entry name" value="Dimethylaniline monooxygenase [N-oxide-forming]"/>
    <property type="match status" value="1"/>
</dbReference>
<accession>A0A1Y2LSL0</accession>
<name>A0A1Y2LSL0_EPING</name>